<evidence type="ECO:0000256" key="6">
    <source>
        <dbReference type="ARBA" id="ARBA00022737"/>
    </source>
</evidence>
<dbReference type="InterPro" id="IPR017252">
    <property type="entry name" value="Dynein_regulator_LIS1"/>
</dbReference>
<dbReference type="Pfam" id="PF00400">
    <property type="entry name" value="WD40"/>
    <property type="match status" value="6"/>
</dbReference>
<dbReference type="InterPro" id="IPR020472">
    <property type="entry name" value="WD40_PAC1"/>
</dbReference>
<evidence type="ECO:0000256" key="8">
    <source>
        <dbReference type="ARBA" id="ARBA00023054"/>
    </source>
</evidence>
<dbReference type="STRING" id="1806994.A0A507CB31"/>
<comment type="domain">
    <text evidence="11">Dimerization mediated by the LisH domain may be required to activate dynein.</text>
</comment>
<dbReference type="PRINTS" id="PR00320">
    <property type="entry name" value="GPROTEINBRPT"/>
</dbReference>
<reference evidence="14 15" key="1">
    <citation type="journal article" date="2019" name="Sci. Rep.">
        <title>Comparative genomics of chytrid fungi reveal insights into the obligate biotrophic and pathogenic lifestyle of Synchytrium endobioticum.</title>
        <authorList>
            <person name="van de Vossenberg B.T.L.H."/>
            <person name="Warris S."/>
            <person name="Nguyen H.D.T."/>
            <person name="van Gent-Pelzer M.P.E."/>
            <person name="Joly D.L."/>
            <person name="van de Geest H.C."/>
            <person name="Bonants P.J.M."/>
            <person name="Smith D.S."/>
            <person name="Levesque C.A."/>
            <person name="van der Lee T.A.J."/>
        </authorList>
    </citation>
    <scope>NUCLEOTIDE SEQUENCE [LARGE SCALE GENOMIC DNA]</scope>
    <source>
        <strain evidence="14 15">JEL517</strain>
    </source>
</reference>
<name>A0A507CB31_9FUNG</name>
<comment type="function">
    <text evidence="11">Positively regulates the activity of the minus-end directed microtubule motor protein dynein. May enhance dynein-mediated microtubule sliding by targeting dynein to the microtubule plus end. Required for nuclear migration during vegetative growth as well as development. Required for retrograde early endosome (EE) transport from the hyphal tip. Required for localization of dynein to the mitotic spindle poles. Recruits additional proteins to the dynein complex at SPBs.</text>
</comment>
<proteinExistence type="inferred from homology"/>
<dbReference type="SMART" id="SM00320">
    <property type="entry name" value="WD40"/>
    <property type="match status" value="7"/>
</dbReference>
<dbReference type="SMART" id="SM00667">
    <property type="entry name" value="LisH"/>
    <property type="match status" value="1"/>
</dbReference>
<dbReference type="PROSITE" id="PS50082">
    <property type="entry name" value="WD_REPEATS_2"/>
    <property type="match status" value="6"/>
</dbReference>
<evidence type="ECO:0000256" key="7">
    <source>
        <dbReference type="ARBA" id="ARBA00022776"/>
    </source>
</evidence>
<keyword evidence="1 11" id="KW-0813">Transport</keyword>
<evidence type="ECO:0000256" key="2">
    <source>
        <dbReference type="ARBA" id="ARBA00022490"/>
    </source>
</evidence>
<sequence length="401" mass="44465">MSNLTNKQQEELRYAILDYLNSSGLSSSFQALKQDAGLDDFIPDGKQKYSGMLEKKWTSILDLETKIQQLQEEVASGPIRKASGSNEWLPRAPEKLALTGHRSPITRIAFHPVFTIVGSASEDATVKMWDFESGEFERTLKGHTKAVHDLCFDAKGNHLVTCSADLSIKLWDANSDYKCIKTLHGHDHSVSSVAFTITGDLIVSASRDKTIKIWETVTGFCVKTLSGHLDWVRVVRPSLDGKLLTVRVWDVSTGECKAELRGHDHVVEDVTFIPVIAYPAVKELVGGEGTKTREQPVEGQYVVSGSRDKSIRIWDVATGQCIHTLNGHDNWVRGVTTHPAGKHLISVSDDKTMRIWDLRTGRNSKTIDAHPHFVTCIDVNPDQHLVATGGVDQTVKIWTCS</sequence>
<dbReference type="GO" id="GO:0051301">
    <property type="term" value="P:cell division"/>
    <property type="evidence" value="ECO:0007669"/>
    <property type="project" value="UniProtKB-KW"/>
</dbReference>
<dbReference type="GO" id="GO:0070840">
    <property type="term" value="F:dynein complex binding"/>
    <property type="evidence" value="ECO:0007669"/>
    <property type="project" value="UniProtKB-UniRule"/>
</dbReference>
<feature type="repeat" description="WD" evidence="12">
    <location>
        <begin position="183"/>
        <end position="224"/>
    </location>
</feature>
<dbReference type="InterPro" id="IPR006594">
    <property type="entry name" value="LisH"/>
</dbReference>
<dbReference type="GO" id="GO:0051012">
    <property type="term" value="P:microtubule sliding"/>
    <property type="evidence" value="ECO:0007669"/>
    <property type="project" value="UniProtKB-UniRule"/>
</dbReference>
<evidence type="ECO:0000256" key="11">
    <source>
        <dbReference type="HAMAP-Rule" id="MF_03141"/>
    </source>
</evidence>
<keyword evidence="15" id="KW-1185">Reference proteome</keyword>
<keyword evidence="4 11" id="KW-0132">Cell division</keyword>
<evidence type="ECO:0000313" key="15">
    <source>
        <dbReference type="Proteomes" id="UP000319731"/>
    </source>
</evidence>
<keyword evidence="9 11" id="KW-0206">Cytoskeleton</keyword>
<feature type="repeat" description="WD" evidence="12">
    <location>
        <begin position="98"/>
        <end position="139"/>
    </location>
</feature>
<gene>
    <name evidence="11" type="primary">PAC1</name>
    <name evidence="11" type="synonym">LIS1</name>
    <name evidence="14" type="ORF">SmJEL517_g01362</name>
</gene>
<dbReference type="PROSITE" id="PS50294">
    <property type="entry name" value="WD_REPEATS_REGION"/>
    <property type="match status" value="5"/>
</dbReference>
<evidence type="ECO:0000256" key="12">
    <source>
        <dbReference type="PROSITE-ProRule" id="PRU00221"/>
    </source>
</evidence>
<dbReference type="GO" id="GO:0000922">
    <property type="term" value="C:spindle pole"/>
    <property type="evidence" value="ECO:0007669"/>
    <property type="project" value="UniProtKB-SubCell"/>
</dbReference>
<comment type="similarity">
    <text evidence="11">Belongs to the WD repeat LIS1/nudF family.</text>
</comment>
<dbReference type="PANTHER" id="PTHR19879">
    <property type="entry name" value="TRANSCRIPTION INITIATION FACTOR TFIID"/>
    <property type="match status" value="1"/>
</dbReference>
<evidence type="ECO:0000256" key="5">
    <source>
        <dbReference type="ARBA" id="ARBA00022701"/>
    </source>
</evidence>
<comment type="caution">
    <text evidence="14">The sequence shown here is derived from an EMBL/GenBank/DDBJ whole genome shotgun (WGS) entry which is preliminary data.</text>
</comment>
<dbReference type="InterPro" id="IPR001680">
    <property type="entry name" value="WD40_rpt"/>
</dbReference>
<dbReference type="EMBL" id="QEAO01000004">
    <property type="protein sequence ID" value="TPX36671.1"/>
    <property type="molecule type" value="Genomic_DNA"/>
</dbReference>
<keyword evidence="5 11" id="KW-0493">Microtubule</keyword>
<evidence type="ECO:0000256" key="1">
    <source>
        <dbReference type="ARBA" id="ARBA00022448"/>
    </source>
</evidence>
<dbReference type="InterPro" id="IPR056795">
    <property type="entry name" value="PAC1-like_LisH-like_dom"/>
</dbReference>
<dbReference type="Gene3D" id="2.130.10.10">
    <property type="entry name" value="YVTN repeat-like/Quinoprotein amine dehydrogenase"/>
    <property type="match status" value="1"/>
</dbReference>
<evidence type="ECO:0000256" key="3">
    <source>
        <dbReference type="ARBA" id="ARBA00022574"/>
    </source>
</evidence>
<evidence type="ECO:0000256" key="9">
    <source>
        <dbReference type="ARBA" id="ARBA00023212"/>
    </source>
</evidence>
<dbReference type="HAMAP" id="MF_03141">
    <property type="entry name" value="lis1"/>
    <property type="match status" value="1"/>
</dbReference>
<dbReference type="PROSITE" id="PS00678">
    <property type="entry name" value="WD_REPEATS_1"/>
    <property type="match status" value="4"/>
</dbReference>
<feature type="domain" description="PAC1-like LisH-like dimerisation" evidence="13">
    <location>
        <begin position="7"/>
        <end position="41"/>
    </location>
</feature>
<accession>A0A507CB31</accession>
<dbReference type="Proteomes" id="UP000319731">
    <property type="component" value="Unassembled WGS sequence"/>
</dbReference>
<keyword evidence="8 11" id="KW-0175">Coiled coil</keyword>
<dbReference type="PANTHER" id="PTHR19879:SF9">
    <property type="entry name" value="TRANSCRIPTION INITIATION FACTOR TFIID SUBUNIT 5"/>
    <property type="match status" value="1"/>
</dbReference>
<keyword evidence="7 11" id="KW-0498">Mitosis</keyword>
<feature type="repeat" description="WD" evidence="12">
    <location>
        <begin position="367"/>
        <end position="401"/>
    </location>
</feature>
<evidence type="ECO:0000313" key="14">
    <source>
        <dbReference type="EMBL" id="TPX36671.1"/>
    </source>
</evidence>
<dbReference type="GO" id="GO:0000132">
    <property type="term" value="P:establishment of mitotic spindle orientation"/>
    <property type="evidence" value="ECO:0007669"/>
    <property type="project" value="UniProtKB-UniRule"/>
</dbReference>
<keyword evidence="3 12" id="KW-0853">WD repeat</keyword>
<feature type="repeat" description="WD" evidence="12">
    <location>
        <begin position="325"/>
        <end position="366"/>
    </location>
</feature>
<feature type="repeat" description="WD" evidence="12">
    <location>
        <begin position="140"/>
        <end position="175"/>
    </location>
</feature>
<dbReference type="CDD" id="cd00200">
    <property type="entry name" value="WD40"/>
    <property type="match status" value="1"/>
</dbReference>
<dbReference type="PROSITE" id="PS50896">
    <property type="entry name" value="LISH"/>
    <property type="match status" value="1"/>
</dbReference>
<dbReference type="Gene3D" id="1.20.960.30">
    <property type="match status" value="1"/>
</dbReference>
<dbReference type="InterPro" id="IPR015943">
    <property type="entry name" value="WD40/YVTN_repeat-like_dom_sf"/>
</dbReference>
<dbReference type="AlphaFoldDB" id="A0A507CB31"/>
<feature type="repeat" description="WD" evidence="12">
    <location>
        <begin position="298"/>
        <end position="324"/>
    </location>
</feature>
<dbReference type="InterPro" id="IPR019775">
    <property type="entry name" value="WD40_repeat_CS"/>
</dbReference>
<dbReference type="InterPro" id="IPR036322">
    <property type="entry name" value="WD40_repeat_dom_sf"/>
</dbReference>
<protein>
    <recommendedName>
        <fullName evidence="11">Nuclear distribution protein PAC1</fullName>
    </recommendedName>
    <alternativeName>
        <fullName evidence="11">Lissencephaly-1 homolog</fullName>
        <shortName evidence="11">LIS-1</shortName>
    </alternativeName>
    <alternativeName>
        <fullName evidence="11">nudF homolog</fullName>
    </alternativeName>
</protein>
<keyword evidence="6" id="KW-0677">Repeat</keyword>
<dbReference type="OrthoDB" id="10264588at2759"/>
<keyword evidence="2 11" id="KW-0963">Cytoplasm</keyword>
<dbReference type="GO" id="GO:0005875">
    <property type="term" value="C:microtubule associated complex"/>
    <property type="evidence" value="ECO:0007669"/>
    <property type="project" value="UniProtKB-UniRule"/>
</dbReference>
<comment type="subunit">
    <text evidence="11">Self-associates. Interacts with NDL1 and dynein.</text>
</comment>
<evidence type="ECO:0000256" key="4">
    <source>
        <dbReference type="ARBA" id="ARBA00022618"/>
    </source>
</evidence>
<dbReference type="GO" id="GO:0005737">
    <property type="term" value="C:cytoplasm"/>
    <property type="evidence" value="ECO:0007669"/>
    <property type="project" value="UniProtKB-UniRule"/>
</dbReference>
<comment type="subcellular location">
    <subcellularLocation>
        <location evidence="11">Cytoplasm</location>
        <location evidence="11">Cytoskeleton</location>
    </subcellularLocation>
    <subcellularLocation>
        <location evidence="11">Cytoplasm</location>
        <location evidence="11">Cytoskeleton</location>
        <location evidence="11">Spindle pole</location>
    </subcellularLocation>
    <text evidence="11">Localizes to the plus ends of microtubules at the hyphal tip and the mitotic spindle poles.</text>
</comment>
<organism evidence="14 15">
    <name type="scientific">Synchytrium microbalum</name>
    <dbReference type="NCBI Taxonomy" id="1806994"/>
    <lineage>
        <taxon>Eukaryota</taxon>
        <taxon>Fungi</taxon>
        <taxon>Fungi incertae sedis</taxon>
        <taxon>Chytridiomycota</taxon>
        <taxon>Chytridiomycota incertae sedis</taxon>
        <taxon>Chytridiomycetes</taxon>
        <taxon>Synchytriales</taxon>
        <taxon>Synchytriaceae</taxon>
        <taxon>Synchytrium</taxon>
    </lineage>
</organism>
<dbReference type="PIRSF" id="PIRSF037647">
    <property type="entry name" value="Dynein_regulator_Lis1"/>
    <property type="match status" value="1"/>
</dbReference>
<dbReference type="Pfam" id="PF24951">
    <property type="entry name" value="LisH_PAC1"/>
    <property type="match status" value="1"/>
</dbReference>
<keyword evidence="10 11" id="KW-0131">Cell cycle</keyword>
<dbReference type="SUPFAM" id="SSF50978">
    <property type="entry name" value="WD40 repeat-like"/>
    <property type="match status" value="1"/>
</dbReference>
<evidence type="ECO:0000256" key="10">
    <source>
        <dbReference type="ARBA" id="ARBA00023306"/>
    </source>
</evidence>
<dbReference type="GO" id="GO:0005874">
    <property type="term" value="C:microtubule"/>
    <property type="evidence" value="ECO:0007669"/>
    <property type="project" value="UniProtKB-KW"/>
</dbReference>
<evidence type="ECO:0000259" key="13">
    <source>
        <dbReference type="Pfam" id="PF24951"/>
    </source>
</evidence>